<name>A0A9D3VKG7_9ROSI</name>
<feature type="non-terminal residue" evidence="2">
    <location>
        <position position="1"/>
    </location>
</feature>
<feature type="transmembrane region" description="Helical" evidence="1">
    <location>
        <begin position="12"/>
        <end position="32"/>
    </location>
</feature>
<accession>A0A9D3VKG7</accession>
<dbReference type="OrthoDB" id="1000207at2759"/>
<keyword evidence="1" id="KW-0472">Membrane</keyword>
<sequence>DACRYFLIESSFALLVAFSINVVVVSILGAVYSTNNLSSDDHHHCNDLNLNSASFLLQIPIYYLINIHYPKPKIYIRNLKAKNIPN</sequence>
<keyword evidence="1" id="KW-0812">Transmembrane</keyword>
<protein>
    <submittedName>
        <fullName evidence="2">Uncharacterized protein</fullName>
    </submittedName>
</protein>
<gene>
    <name evidence="2" type="ORF">J1N35_023688</name>
</gene>
<evidence type="ECO:0000313" key="3">
    <source>
        <dbReference type="Proteomes" id="UP000828251"/>
    </source>
</evidence>
<keyword evidence="3" id="KW-1185">Reference proteome</keyword>
<dbReference type="Proteomes" id="UP000828251">
    <property type="component" value="Unassembled WGS sequence"/>
</dbReference>
<comment type="caution">
    <text evidence="2">The sequence shown here is derived from an EMBL/GenBank/DDBJ whole genome shotgun (WGS) entry which is preliminary data.</text>
</comment>
<reference evidence="2 3" key="1">
    <citation type="journal article" date="2021" name="Plant Biotechnol. J.">
        <title>Multi-omics assisted identification of the key and species-specific regulatory components of drought-tolerant mechanisms in Gossypium stocksii.</title>
        <authorList>
            <person name="Yu D."/>
            <person name="Ke L."/>
            <person name="Zhang D."/>
            <person name="Wu Y."/>
            <person name="Sun Y."/>
            <person name="Mei J."/>
            <person name="Sun J."/>
            <person name="Sun Y."/>
        </authorList>
    </citation>
    <scope>NUCLEOTIDE SEQUENCE [LARGE SCALE GENOMIC DNA]</scope>
    <source>
        <strain evidence="3">cv. E1</strain>
        <tissue evidence="2">Leaf</tissue>
    </source>
</reference>
<dbReference type="AlphaFoldDB" id="A0A9D3VKG7"/>
<evidence type="ECO:0000256" key="1">
    <source>
        <dbReference type="SAM" id="Phobius"/>
    </source>
</evidence>
<proteinExistence type="predicted"/>
<organism evidence="2 3">
    <name type="scientific">Gossypium stocksii</name>
    <dbReference type="NCBI Taxonomy" id="47602"/>
    <lineage>
        <taxon>Eukaryota</taxon>
        <taxon>Viridiplantae</taxon>
        <taxon>Streptophyta</taxon>
        <taxon>Embryophyta</taxon>
        <taxon>Tracheophyta</taxon>
        <taxon>Spermatophyta</taxon>
        <taxon>Magnoliopsida</taxon>
        <taxon>eudicotyledons</taxon>
        <taxon>Gunneridae</taxon>
        <taxon>Pentapetalae</taxon>
        <taxon>rosids</taxon>
        <taxon>malvids</taxon>
        <taxon>Malvales</taxon>
        <taxon>Malvaceae</taxon>
        <taxon>Malvoideae</taxon>
        <taxon>Gossypium</taxon>
    </lineage>
</organism>
<dbReference type="EMBL" id="JAIQCV010000007">
    <property type="protein sequence ID" value="KAH1083927.1"/>
    <property type="molecule type" value="Genomic_DNA"/>
</dbReference>
<evidence type="ECO:0000313" key="2">
    <source>
        <dbReference type="EMBL" id="KAH1083927.1"/>
    </source>
</evidence>
<feature type="transmembrane region" description="Helical" evidence="1">
    <location>
        <begin position="52"/>
        <end position="69"/>
    </location>
</feature>
<keyword evidence="1" id="KW-1133">Transmembrane helix</keyword>